<keyword evidence="5 8" id="KW-0378">Hydrolase</keyword>
<dbReference type="InterPro" id="IPR022907">
    <property type="entry name" value="VapC_family"/>
</dbReference>
<keyword evidence="3 8" id="KW-0540">Nuclease</keyword>
<evidence type="ECO:0000256" key="4">
    <source>
        <dbReference type="ARBA" id="ARBA00022723"/>
    </source>
</evidence>
<dbReference type="RefSeq" id="WP_065960813.1">
    <property type="nucleotide sequence ID" value="NZ_ASQP01000542.1"/>
</dbReference>
<dbReference type="Proteomes" id="UP000186168">
    <property type="component" value="Unassembled WGS sequence"/>
</dbReference>
<feature type="binding site" evidence="8">
    <location>
        <position position="95"/>
    </location>
    <ligand>
        <name>Mg(2+)</name>
        <dbReference type="ChEBI" id="CHEBI:18420"/>
    </ligand>
</feature>
<evidence type="ECO:0000256" key="6">
    <source>
        <dbReference type="ARBA" id="ARBA00022842"/>
    </source>
</evidence>
<dbReference type="InterPro" id="IPR029060">
    <property type="entry name" value="PIN-like_dom_sf"/>
</dbReference>
<evidence type="ECO:0000313" key="10">
    <source>
        <dbReference type="EMBL" id="OMI33364.1"/>
    </source>
</evidence>
<gene>
    <name evidence="8" type="primary">vapC</name>
    <name evidence="10" type="ORF">SPAR_41844</name>
</gene>
<comment type="cofactor">
    <cofactor evidence="1 8">
        <name>Mg(2+)</name>
        <dbReference type="ChEBI" id="CHEBI:18420"/>
    </cofactor>
</comment>
<name>A0A1R1S524_9ACTN</name>
<dbReference type="AlphaFoldDB" id="A0A1R1S524"/>
<comment type="similarity">
    <text evidence="7 8">Belongs to the PINc/VapC protein family.</text>
</comment>
<dbReference type="GO" id="GO:0090729">
    <property type="term" value="F:toxin activity"/>
    <property type="evidence" value="ECO:0007669"/>
    <property type="project" value="UniProtKB-KW"/>
</dbReference>
<dbReference type="EC" id="3.1.-.-" evidence="8"/>
<dbReference type="GeneID" id="96743092"/>
<dbReference type="GO" id="GO:0016787">
    <property type="term" value="F:hydrolase activity"/>
    <property type="evidence" value="ECO:0007669"/>
    <property type="project" value="UniProtKB-KW"/>
</dbReference>
<evidence type="ECO:0000256" key="5">
    <source>
        <dbReference type="ARBA" id="ARBA00022801"/>
    </source>
</evidence>
<dbReference type="InterPro" id="IPR050556">
    <property type="entry name" value="Type_II_TA_system_RNase"/>
</dbReference>
<dbReference type="GO" id="GO:0004540">
    <property type="term" value="F:RNA nuclease activity"/>
    <property type="evidence" value="ECO:0007669"/>
    <property type="project" value="InterPro"/>
</dbReference>
<feature type="domain" description="PIN" evidence="9">
    <location>
        <begin position="5"/>
        <end position="120"/>
    </location>
</feature>
<comment type="function">
    <text evidence="8">Toxic component of a toxin-antitoxin (TA) system. An RNase.</text>
</comment>
<dbReference type="CDD" id="cd18755">
    <property type="entry name" value="PIN_MtVapC3_VapC21-like"/>
    <property type="match status" value="1"/>
</dbReference>
<dbReference type="SUPFAM" id="SSF88723">
    <property type="entry name" value="PIN domain-like"/>
    <property type="match status" value="1"/>
</dbReference>
<dbReference type="STRING" id="67365.GCA_001704635_05498"/>
<keyword evidence="2 8" id="KW-1277">Toxin-antitoxin system</keyword>
<keyword evidence="6 8" id="KW-0460">Magnesium</keyword>
<keyword evidence="8" id="KW-0800">Toxin</keyword>
<dbReference type="PANTHER" id="PTHR33653:SF1">
    <property type="entry name" value="RIBONUCLEASE VAPC2"/>
    <property type="match status" value="1"/>
</dbReference>
<evidence type="ECO:0000256" key="3">
    <source>
        <dbReference type="ARBA" id="ARBA00022722"/>
    </source>
</evidence>
<reference evidence="10 11" key="1">
    <citation type="submission" date="2013-05" db="EMBL/GenBank/DDBJ databases">
        <title>Genome sequence of Streptomyces sparsogenes DSM 40356.</title>
        <authorList>
            <person name="Coyne S."/>
            <person name="Seebeck F.P."/>
        </authorList>
    </citation>
    <scope>NUCLEOTIDE SEQUENCE [LARGE SCALE GENOMIC DNA]</scope>
    <source>
        <strain evidence="10 11">DSM 40356</strain>
    </source>
</reference>
<feature type="binding site" evidence="8">
    <location>
        <position position="7"/>
    </location>
    <ligand>
        <name>Mg(2+)</name>
        <dbReference type="ChEBI" id="CHEBI:18420"/>
    </ligand>
</feature>
<accession>A0A1R1S524</accession>
<evidence type="ECO:0000256" key="1">
    <source>
        <dbReference type="ARBA" id="ARBA00001946"/>
    </source>
</evidence>
<sequence>MTDYLADKSALARWAHPSVGQVLDDLSDRGVLATCAAVEWEMVYSARSKPDMARIRFLLRGFNFLYCGDEVFERVLEIQGIAFERGFHRALSMADLLIAATAERHRATVLHYDGDFDMIASITGQPAQWVVPPRTADR</sequence>
<dbReference type="Pfam" id="PF01850">
    <property type="entry name" value="PIN"/>
    <property type="match status" value="1"/>
</dbReference>
<dbReference type="Gene3D" id="3.40.50.1010">
    <property type="entry name" value="5'-nuclease"/>
    <property type="match status" value="1"/>
</dbReference>
<protein>
    <recommendedName>
        <fullName evidence="8">Ribonuclease VapC</fullName>
        <shortName evidence="8">RNase VapC</shortName>
        <ecNumber evidence="8">3.1.-.-</ecNumber>
    </recommendedName>
    <alternativeName>
        <fullName evidence="8">Toxin VapC</fullName>
    </alternativeName>
</protein>
<evidence type="ECO:0000256" key="2">
    <source>
        <dbReference type="ARBA" id="ARBA00022649"/>
    </source>
</evidence>
<organism evidence="10 11">
    <name type="scientific">Streptomyces sparsogenes DSM 40356</name>
    <dbReference type="NCBI Taxonomy" id="1331668"/>
    <lineage>
        <taxon>Bacteria</taxon>
        <taxon>Bacillati</taxon>
        <taxon>Actinomycetota</taxon>
        <taxon>Actinomycetes</taxon>
        <taxon>Kitasatosporales</taxon>
        <taxon>Streptomycetaceae</taxon>
        <taxon>Streptomyces</taxon>
    </lineage>
</organism>
<proteinExistence type="inferred from homology"/>
<dbReference type="GO" id="GO:0000287">
    <property type="term" value="F:magnesium ion binding"/>
    <property type="evidence" value="ECO:0007669"/>
    <property type="project" value="UniProtKB-UniRule"/>
</dbReference>
<comment type="caution">
    <text evidence="10">The sequence shown here is derived from an EMBL/GenBank/DDBJ whole genome shotgun (WGS) entry which is preliminary data.</text>
</comment>
<evidence type="ECO:0000256" key="7">
    <source>
        <dbReference type="ARBA" id="ARBA00038093"/>
    </source>
</evidence>
<keyword evidence="11" id="KW-1185">Reference proteome</keyword>
<dbReference type="HAMAP" id="MF_00265">
    <property type="entry name" value="VapC_Nob1"/>
    <property type="match status" value="1"/>
</dbReference>
<dbReference type="EMBL" id="ASQP01000542">
    <property type="protein sequence ID" value="OMI33364.1"/>
    <property type="molecule type" value="Genomic_DNA"/>
</dbReference>
<evidence type="ECO:0000256" key="8">
    <source>
        <dbReference type="HAMAP-Rule" id="MF_00265"/>
    </source>
</evidence>
<evidence type="ECO:0000259" key="9">
    <source>
        <dbReference type="Pfam" id="PF01850"/>
    </source>
</evidence>
<dbReference type="InterPro" id="IPR002716">
    <property type="entry name" value="PIN_dom"/>
</dbReference>
<dbReference type="PANTHER" id="PTHR33653">
    <property type="entry name" value="RIBONUCLEASE VAPC2"/>
    <property type="match status" value="1"/>
</dbReference>
<evidence type="ECO:0000313" key="11">
    <source>
        <dbReference type="Proteomes" id="UP000186168"/>
    </source>
</evidence>
<keyword evidence="4 8" id="KW-0479">Metal-binding</keyword>